<evidence type="ECO:0000313" key="4">
    <source>
        <dbReference type="Proteomes" id="UP000821853"/>
    </source>
</evidence>
<dbReference type="OrthoDB" id="7554644at2759"/>
<organism evidence="3 4">
    <name type="scientific">Haemaphysalis longicornis</name>
    <name type="common">Bush tick</name>
    <dbReference type="NCBI Taxonomy" id="44386"/>
    <lineage>
        <taxon>Eukaryota</taxon>
        <taxon>Metazoa</taxon>
        <taxon>Ecdysozoa</taxon>
        <taxon>Arthropoda</taxon>
        <taxon>Chelicerata</taxon>
        <taxon>Arachnida</taxon>
        <taxon>Acari</taxon>
        <taxon>Parasitiformes</taxon>
        <taxon>Ixodida</taxon>
        <taxon>Ixodoidea</taxon>
        <taxon>Ixodidae</taxon>
        <taxon>Haemaphysalinae</taxon>
        <taxon>Haemaphysalis</taxon>
    </lineage>
</organism>
<dbReference type="Pfam" id="PF21787">
    <property type="entry name" value="TNP-like_RNaseH_N"/>
    <property type="match status" value="1"/>
</dbReference>
<feature type="region of interest" description="Disordered" evidence="1">
    <location>
        <begin position="23"/>
        <end position="86"/>
    </location>
</feature>
<feature type="compositionally biased region" description="Basic and acidic residues" evidence="1">
    <location>
        <begin position="70"/>
        <end position="86"/>
    </location>
</feature>
<dbReference type="AlphaFoldDB" id="A0A9J6GKQ9"/>
<dbReference type="OMA" id="HICSRIS"/>
<comment type="caution">
    <text evidence="3">The sequence shown here is derived from an EMBL/GenBank/DDBJ whole genome shotgun (WGS) entry which is preliminary data.</text>
</comment>
<name>A0A9J6GKQ9_HAELO</name>
<evidence type="ECO:0000259" key="2">
    <source>
        <dbReference type="Pfam" id="PF21787"/>
    </source>
</evidence>
<dbReference type="VEuPathDB" id="VectorBase:HLOH_063869"/>
<protein>
    <recommendedName>
        <fullName evidence="2">Transposable element P transposase-like RNase H domain-containing protein</fullName>
    </recommendedName>
</protein>
<reference evidence="3 4" key="1">
    <citation type="journal article" date="2020" name="Cell">
        <title>Large-Scale Comparative Analyses of Tick Genomes Elucidate Their Genetic Diversity and Vector Capacities.</title>
        <authorList>
            <consortium name="Tick Genome and Microbiome Consortium (TIGMIC)"/>
            <person name="Jia N."/>
            <person name="Wang J."/>
            <person name="Shi W."/>
            <person name="Du L."/>
            <person name="Sun Y."/>
            <person name="Zhan W."/>
            <person name="Jiang J.F."/>
            <person name="Wang Q."/>
            <person name="Zhang B."/>
            <person name="Ji P."/>
            <person name="Bell-Sakyi L."/>
            <person name="Cui X.M."/>
            <person name="Yuan T.T."/>
            <person name="Jiang B.G."/>
            <person name="Yang W.F."/>
            <person name="Lam T.T."/>
            <person name="Chang Q.C."/>
            <person name="Ding S.J."/>
            <person name="Wang X.J."/>
            <person name="Zhu J.G."/>
            <person name="Ruan X.D."/>
            <person name="Zhao L."/>
            <person name="Wei J.T."/>
            <person name="Ye R.Z."/>
            <person name="Que T.C."/>
            <person name="Du C.H."/>
            <person name="Zhou Y.H."/>
            <person name="Cheng J.X."/>
            <person name="Dai P.F."/>
            <person name="Guo W.B."/>
            <person name="Han X.H."/>
            <person name="Huang E.J."/>
            <person name="Li L.F."/>
            <person name="Wei W."/>
            <person name="Gao Y.C."/>
            <person name="Liu J.Z."/>
            <person name="Shao H.Z."/>
            <person name="Wang X."/>
            <person name="Wang C.C."/>
            <person name="Yang T.C."/>
            <person name="Huo Q.B."/>
            <person name="Li W."/>
            <person name="Chen H.Y."/>
            <person name="Chen S.E."/>
            <person name="Zhou L.G."/>
            <person name="Ni X.B."/>
            <person name="Tian J.H."/>
            <person name="Sheng Y."/>
            <person name="Liu T."/>
            <person name="Pan Y.S."/>
            <person name="Xia L.Y."/>
            <person name="Li J."/>
            <person name="Zhao F."/>
            <person name="Cao W.C."/>
        </authorList>
    </citation>
    <scope>NUCLEOTIDE SEQUENCE [LARGE SCALE GENOMIC DNA]</scope>
    <source>
        <strain evidence="3">HaeL-2018</strain>
    </source>
</reference>
<sequence length="302" mass="33938">MDHFTEDQFEKWSLKGKRLKSTAVPSIFPGSPFPAVDSATARGLPQEPCEHSLSPGFFSAEEDPIPSSERSGHRKSEREAQLERQLNLERKRRYRAEEERDGLRNSLSTVLAPDQMYCLHKGTLRGRSWTPGTMQKALHLKVACGSRGYDFVKENVVPLPAKRTLQQQTEHIKFVPGILEEVFTALKQKVSTMRPEEKHACLLMDEMQISAGLDYDASTGTVIVRPHILCVTNTCPPPSHALNQHCFGGAKLLSFDAAKVKDVLFDIIRRSEEIGITMHHICSRISEAISYVANISSWTRLL</sequence>
<feature type="domain" description="Transposable element P transposase-like RNase H" evidence="2">
    <location>
        <begin position="175"/>
        <end position="223"/>
    </location>
</feature>
<proteinExistence type="predicted"/>
<keyword evidence="4" id="KW-1185">Reference proteome</keyword>
<dbReference type="EMBL" id="JABSTR010000007">
    <property type="protein sequence ID" value="KAH9374980.1"/>
    <property type="molecule type" value="Genomic_DNA"/>
</dbReference>
<gene>
    <name evidence="3" type="ORF">HPB48_019006</name>
</gene>
<dbReference type="Proteomes" id="UP000821853">
    <property type="component" value="Chromosome 5"/>
</dbReference>
<evidence type="ECO:0000256" key="1">
    <source>
        <dbReference type="SAM" id="MobiDB-lite"/>
    </source>
</evidence>
<dbReference type="InterPro" id="IPR048365">
    <property type="entry name" value="TNP-like_RNaseH_N"/>
</dbReference>
<evidence type="ECO:0000313" key="3">
    <source>
        <dbReference type="EMBL" id="KAH9374980.1"/>
    </source>
</evidence>
<accession>A0A9J6GKQ9</accession>